<dbReference type="InterPro" id="IPR005534">
    <property type="entry name" value="Curli_assmbl/transp-comp_CsgG"/>
</dbReference>
<accession>A0ABX9M766</accession>
<reference evidence="1 2" key="2">
    <citation type="journal article" date="2020" name="Int. J. Syst. Evol. Microbiol.">
        <title>Leptospira yasudae sp. nov. and Leptospira stimsonii sp. nov., two new species of the pathogenic group isolated from environmental sources.</title>
        <authorList>
            <person name="Casanovas-Massana A."/>
            <person name="Hamond C."/>
            <person name="Santos L.A."/>
            <person name="de Oliveira D."/>
            <person name="Hacker K.P."/>
            <person name="Balassiano I."/>
            <person name="Costa F."/>
            <person name="Medeiros M.A."/>
            <person name="Reis M.G."/>
            <person name="Ko A.I."/>
            <person name="Wunder E.A."/>
        </authorList>
    </citation>
    <scope>NUCLEOTIDE SEQUENCE [LARGE SCALE GENOMIC DNA]</scope>
    <source>
        <strain evidence="1 2">B21</strain>
    </source>
</reference>
<comment type="caution">
    <text evidence="1">The sequence shown here is derived from an EMBL/GenBank/DDBJ whole genome shotgun (WGS) entry which is preliminary data.</text>
</comment>
<evidence type="ECO:0000313" key="2">
    <source>
        <dbReference type="Proteomes" id="UP000285569"/>
    </source>
</evidence>
<dbReference type="Pfam" id="PF03783">
    <property type="entry name" value="CsgG"/>
    <property type="match status" value="1"/>
</dbReference>
<evidence type="ECO:0008006" key="3">
    <source>
        <dbReference type="Google" id="ProtNLM"/>
    </source>
</evidence>
<proteinExistence type="predicted"/>
<dbReference type="Gene3D" id="3.40.50.10610">
    <property type="entry name" value="ABC-type transport auxiliary lipoprotein component"/>
    <property type="match status" value="1"/>
</dbReference>
<protein>
    <recommendedName>
        <fullName evidence="3">Curli production assembly/transport component CsgG</fullName>
    </recommendedName>
</protein>
<sequence>MNVLKLRFSIIIFFMLMNCISVQVFKGNAVKVKSLKSISVIPTVKDPKLKREITTSSESRHSVNTGGISAVGIGRDFAYALSITGPSATSEYRNSRTEKGEYIDPEIVAKNAVTMEFSNTLSGTLMKNGYKLVERNQLISVLNQKKPKLSGATFEENALELGKIAGVEAILMIEVTQLAQRTVYTTDLQTGARIPRAQYELKYQIKLVSTDDGTVLMTGISPPTGGFNANSSLEEYAQAMAHIVSNELNDTLRAWKEGRTN</sequence>
<evidence type="ECO:0000313" key="1">
    <source>
        <dbReference type="EMBL" id="RHX81695.1"/>
    </source>
</evidence>
<reference evidence="2" key="1">
    <citation type="submission" date="2018-05" db="EMBL/GenBank/DDBJ databases">
        <title>Leptospira yasudae sp. nov. and Leptospira stimsonii sp. nov., two pathogenic species of the genus Leptospira isolated from environmental sources.</title>
        <authorList>
            <person name="Casanovas-Massana A."/>
            <person name="Hamond C."/>
            <person name="Santos L.A."/>
            <person name="Hacker K.P."/>
            <person name="Balassiano I."/>
            <person name="Medeiros M.A."/>
            <person name="Reis M.G."/>
            <person name="Ko A.I."/>
            <person name="Wunder E.A."/>
        </authorList>
    </citation>
    <scope>NUCLEOTIDE SEQUENCE [LARGE SCALE GENOMIC DNA]</scope>
    <source>
        <strain evidence="2">B21</strain>
    </source>
</reference>
<organism evidence="1 2">
    <name type="scientific">Leptospira yasudae</name>
    <dbReference type="NCBI Taxonomy" id="2202201"/>
    <lineage>
        <taxon>Bacteria</taxon>
        <taxon>Pseudomonadati</taxon>
        <taxon>Spirochaetota</taxon>
        <taxon>Spirochaetia</taxon>
        <taxon>Leptospirales</taxon>
        <taxon>Leptospiraceae</taxon>
        <taxon>Leptospira</taxon>
    </lineage>
</organism>
<name>A0ABX9M766_9LEPT</name>
<dbReference type="EMBL" id="QHCR01000002">
    <property type="protein sequence ID" value="RHX81695.1"/>
    <property type="molecule type" value="Genomic_DNA"/>
</dbReference>
<dbReference type="Proteomes" id="UP000285569">
    <property type="component" value="Unassembled WGS sequence"/>
</dbReference>
<keyword evidence="2" id="KW-1185">Reference proteome</keyword>
<gene>
    <name evidence="1" type="ORF">DLM77_04820</name>
</gene>